<protein>
    <submittedName>
        <fullName evidence="2">Uncharacterized protein</fullName>
    </submittedName>
</protein>
<proteinExistence type="predicted"/>
<keyword evidence="1" id="KW-0472">Membrane</keyword>
<evidence type="ECO:0000256" key="1">
    <source>
        <dbReference type="SAM" id="Phobius"/>
    </source>
</evidence>
<name>A0A7S0EMW9_9CRYP</name>
<sequence>MLLLLLLLLLLLWLLLLIMMVVVVVVVMVVMVFVFMTDASLMISMLTSLAGLVIFRMKKARFFGLVLGMKLCGKIVQVAMDQPGILMGCLHHYFLRVVHMSMARDLRLSDQI</sequence>
<reference evidence="2" key="1">
    <citation type="submission" date="2021-01" db="EMBL/GenBank/DDBJ databases">
        <authorList>
            <person name="Corre E."/>
            <person name="Pelletier E."/>
            <person name="Niang G."/>
            <person name="Scheremetjew M."/>
            <person name="Finn R."/>
            <person name="Kale V."/>
            <person name="Holt S."/>
            <person name="Cochrane G."/>
            <person name="Meng A."/>
            <person name="Brown T."/>
            <person name="Cohen L."/>
        </authorList>
    </citation>
    <scope>NUCLEOTIDE SEQUENCE</scope>
    <source>
        <strain evidence="2">CCMP325</strain>
    </source>
</reference>
<organism evidence="2">
    <name type="scientific">Hanusia phi</name>
    <dbReference type="NCBI Taxonomy" id="3032"/>
    <lineage>
        <taxon>Eukaryota</taxon>
        <taxon>Cryptophyceae</taxon>
        <taxon>Pyrenomonadales</taxon>
        <taxon>Geminigeraceae</taxon>
        <taxon>Hanusia</taxon>
    </lineage>
</organism>
<accession>A0A7S0EMW9</accession>
<evidence type="ECO:0000313" key="2">
    <source>
        <dbReference type="EMBL" id="CAD8489842.1"/>
    </source>
</evidence>
<dbReference type="EMBL" id="HBEO01020109">
    <property type="protein sequence ID" value="CAD8489842.1"/>
    <property type="molecule type" value="Transcribed_RNA"/>
</dbReference>
<feature type="transmembrane region" description="Helical" evidence="1">
    <location>
        <begin position="33"/>
        <end position="55"/>
    </location>
</feature>
<gene>
    <name evidence="2" type="ORF">HPHI1048_LOCUS13588</name>
</gene>
<keyword evidence="1" id="KW-1133">Transmembrane helix</keyword>
<dbReference type="AlphaFoldDB" id="A0A7S0EMW9"/>
<keyword evidence="1" id="KW-0812">Transmembrane</keyword>